<evidence type="ECO:0000256" key="2">
    <source>
        <dbReference type="ARBA" id="ARBA00022598"/>
    </source>
</evidence>
<feature type="domain" description="PurM-like N-terminal" evidence="12">
    <location>
        <begin position="443"/>
        <end position="561"/>
    </location>
</feature>
<dbReference type="NCBIfam" id="NF002290">
    <property type="entry name" value="PRK01213.1"/>
    <property type="match status" value="1"/>
</dbReference>
<dbReference type="PANTHER" id="PTHR43555">
    <property type="entry name" value="PHOSPHORIBOSYLFORMYLGLYCINAMIDINE SYNTHASE SUBUNIT PURL"/>
    <property type="match status" value="1"/>
</dbReference>
<dbReference type="STRING" id="545501.BN997_02814"/>
<evidence type="ECO:0000256" key="7">
    <source>
        <dbReference type="ARBA" id="ARBA00022842"/>
    </source>
</evidence>
<dbReference type="SUPFAM" id="SSF56042">
    <property type="entry name" value="PurM C-terminal domain-like"/>
    <property type="match status" value="2"/>
</dbReference>
<dbReference type="HAMAP" id="MF_00420">
    <property type="entry name" value="PurL_2"/>
    <property type="match status" value="1"/>
</dbReference>
<keyword evidence="5 11" id="KW-0658">Purine biosynthesis</keyword>
<feature type="binding site" evidence="11">
    <location>
        <position position="273"/>
    </location>
    <ligand>
        <name>Mg(2+)</name>
        <dbReference type="ChEBI" id="CHEBI:18420"/>
        <label>2</label>
    </ligand>
</feature>
<protein>
    <recommendedName>
        <fullName evidence="11">Phosphoribosylformylglycinamidine synthase subunit PurL</fullName>
        <shortName evidence="11">FGAM synthase</shortName>
        <ecNumber evidence="11">6.3.5.3</ecNumber>
    </recommendedName>
    <alternativeName>
        <fullName evidence="11">Formylglycinamide ribonucleotide amidotransferase subunit II</fullName>
        <shortName evidence="11">FGAR amidotransferase II</shortName>
        <shortName evidence="11">FGAR-AT II</shortName>
    </alternativeName>
    <alternativeName>
        <fullName evidence="11">Glutamine amidotransferase PurL</fullName>
    </alternativeName>
    <alternativeName>
        <fullName evidence="11">Phosphoribosylformylglycinamidine synthase subunit II</fullName>
    </alternativeName>
</protein>
<feature type="binding site" evidence="11">
    <location>
        <position position="98"/>
    </location>
    <ligand>
        <name>Mg(2+)</name>
        <dbReference type="ChEBI" id="CHEBI:18420"/>
        <label>1</label>
    </ligand>
</feature>
<evidence type="ECO:0000259" key="13">
    <source>
        <dbReference type="Pfam" id="PF02769"/>
    </source>
</evidence>
<comment type="function">
    <text evidence="9 11">Part of the phosphoribosylformylglycinamidine synthase complex involved in the purines biosynthetic pathway. Catalyzes the ATP-dependent conversion of formylglycinamide ribonucleotide (FGAR) and glutamine to yield formylglycinamidine ribonucleotide (FGAM) and glutamate. The FGAM synthase complex is composed of three subunits. PurQ produces an ammonia molecule by converting glutamine to glutamate. PurL transfers the ammonia molecule to FGAR to form FGAM in an ATP-dependent manner. PurS interacts with PurQ and PurL and is thought to assist in the transfer of the ammonia molecule from PurQ to PurL.</text>
</comment>
<dbReference type="EMBL" id="CDGG01000001">
    <property type="protein sequence ID" value="CEI82925.1"/>
    <property type="molecule type" value="Genomic_DNA"/>
</dbReference>
<evidence type="ECO:0000256" key="11">
    <source>
        <dbReference type="HAMAP-Rule" id="MF_00420"/>
    </source>
</evidence>
<dbReference type="EC" id="6.3.5.3" evidence="11"/>
<reference evidence="15 16" key="1">
    <citation type="submission" date="2014-11" db="EMBL/GenBank/DDBJ databases">
        <authorList>
            <person name="Urmite Genomes Urmite Genomes"/>
        </authorList>
    </citation>
    <scope>NUCLEOTIDE SEQUENCE [LARGE SCALE GENOMIC DNA]</scope>
    <source>
        <strain evidence="15 16">Oc5</strain>
    </source>
</reference>
<dbReference type="GO" id="GO:0005524">
    <property type="term" value="F:ATP binding"/>
    <property type="evidence" value="ECO:0007669"/>
    <property type="project" value="UniProtKB-UniRule"/>
</dbReference>
<feature type="binding site" evidence="11">
    <location>
        <position position="96"/>
    </location>
    <ligand>
        <name>ATP</name>
        <dbReference type="ChEBI" id="CHEBI:30616"/>
    </ligand>
</feature>
<feature type="binding site" evidence="11">
    <location>
        <position position="540"/>
    </location>
    <ligand>
        <name>substrate</name>
    </ligand>
</feature>
<feature type="active site" description="Proton acceptor" evidence="11">
    <location>
        <position position="100"/>
    </location>
</feature>
<evidence type="ECO:0000256" key="10">
    <source>
        <dbReference type="ARBA" id="ARBA00064392"/>
    </source>
</evidence>
<dbReference type="GO" id="GO:0006189">
    <property type="term" value="P:'de novo' IMP biosynthetic process"/>
    <property type="evidence" value="ECO:0007669"/>
    <property type="project" value="UniProtKB-UniRule"/>
</dbReference>
<dbReference type="Proteomes" id="UP000040453">
    <property type="component" value="Unassembled WGS sequence"/>
</dbReference>
<comment type="similarity">
    <text evidence="11">Belongs to the FGAMS family.</text>
</comment>
<organism evidence="15 16">
    <name type="scientific">Oceanobacillus oncorhynchi</name>
    <dbReference type="NCBI Taxonomy" id="545501"/>
    <lineage>
        <taxon>Bacteria</taxon>
        <taxon>Bacillati</taxon>
        <taxon>Bacillota</taxon>
        <taxon>Bacilli</taxon>
        <taxon>Bacillales</taxon>
        <taxon>Bacillaceae</taxon>
        <taxon>Oceanobacillus</taxon>
    </lineage>
</organism>
<evidence type="ECO:0000313" key="15">
    <source>
        <dbReference type="EMBL" id="CEI82925.1"/>
    </source>
</evidence>
<dbReference type="PIRSF" id="PIRSF001587">
    <property type="entry name" value="FGAM_synthase_II"/>
    <property type="match status" value="1"/>
</dbReference>
<dbReference type="AlphaFoldDB" id="A0A0A1MC45"/>
<dbReference type="CDD" id="cd02203">
    <property type="entry name" value="PurL_repeat1"/>
    <property type="match status" value="1"/>
</dbReference>
<evidence type="ECO:0000256" key="5">
    <source>
        <dbReference type="ARBA" id="ARBA00022755"/>
    </source>
</evidence>
<dbReference type="InterPro" id="IPR010074">
    <property type="entry name" value="PRibForGlyAmidine_synth_PurL"/>
</dbReference>
<dbReference type="InterPro" id="IPR036676">
    <property type="entry name" value="PurM-like_C_sf"/>
</dbReference>
<keyword evidence="16" id="KW-1185">Reference proteome</keyword>
<dbReference type="RefSeq" id="WP_042533021.1">
    <property type="nucleotide sequence ID" value="NZ_CDGG01000001.1"/>
</dbReference>
<dbReference type="Pfam" id="PF18072">
    <property type="entry name" value="FGAR-AT_linker"/>
    <property type="match status" value="1"/>
</dbReference>
<name>A0A0A1MC45_9BACI</name>
<evidence type="ECO:0000256" key="4">
    <source>
        <dbReference type="ARBA" id="ARBA00022741"/>
    </source>
</evidence>
<keyword evidence="4 11" id="KW-0547">Nucleotide-binding</keyword>
<feature type="binding site" evidence="11">
    <location>
        <begin position="317"/>
        <end position="319"/>
    </location>
    <ligand>
        <name>substrate</name>
    </ligand>
</feature>
<dbReference type="OrthoDB" id="9804441at2"/>
<keyword evidence="7 11" id="KW-0460">Magnesium</keyword>
<keyword evidence="6 11" id="KW-0067">ATP-binding</keyword>
<dbReference type="FunFam" id="3.30.1330.10:FF:000004">
    <property type="entry name" value="Phosphoribosylformylglycinamidine synthase subunit PurL"/>
    <property type="match status" value="1"/>
</dbReference>
<feature type="domain" description="PurM-like C-terminal" evidence="13">
    <location>
        <begin position="575"/>
        <end position="712"/>
    </location>
</feature>
<feature type="binding site" evidence="11">
    <location>
        <position position="537"/>
    </location>
    <ligand>
        <name>ATP</name>
        <dbReference type="ChEBI" id="CHEBI:30616"/>
    </ligand>
</feature>
<comment type="subunit">
    <text evidence="10 11">Monomer. Part of the FGAM synthase complex composed of 1 PurL, 1 PurQ and 2 PurS subunits.</text>
</comment>
<dbReference type="GO" id="GO:0000287">
    <property type="term" value="F:magnesium ion binding"/>
    <property type="evidence" value="ECO:0007669"/>
    <property type="project" value="UniProtKB-UniRule"/>
</dbReference>
<dbReference type="NCBIfam" id="TIGR01736">
    <property type="entry name" value="FGAM_synth_II"/>
    <property type="match status" value="1"/>
</dbReference>
<dbReference type="GO" id="GO:0004642">
    <property type="term" value="F:phosphoribosylformylglycinamidine synthase activity"/>
    <property type="evidence" value="ECO:0007669"/>
    <property type="project" value="UniProtKB-UniRule"/>
</dbReference>
<evidence type="ECO:0000256" key="6">
    <source>
        <dbReference type="ARBA" id="ARBA00022840"/>
    </source>
</evidence>
<dbReference type="InterPro" id="IPR010918">
    <property type="entry name" value="PurM-like_C_dom"/>
</dbReference>
<evidence type="ECO:0000256" key="3">
    <source>
        <dbReference type="ARBA" id="ARBA00022723"/>
    </source>
</evidence>
<feature type="binding site" evidence="11">
    <location>
        <position position="538"/>
    </location>
    <ligand>
        <name>Mg(2+)</name>
        <dbReference type="ChEBI" id="CHEBI:18420"/>
        <label>1</label>
    </ligand>
</feature>
<dbReference type="Gene3D" id="3.30.1330.10">
    <property type="entry name" value="PurM-like, N-terminal domain"/>
    <property type="match status" value="2"/>
</dbReference>
<feature type="binding site" evidence="11">
    <location>
        <position position="245"/>
    </location>
    <ligand>
        <name>substrate</name>
    </ligand>
</feature>
<sequence length="742" mass="80241">MQLTHNMDSEKIEQDRLYQDMGLSDEEFEKIKTILGRRPNFTETGIFSVMWSEHCSYKTSKPLLRKFPTEGPNVLQGPGEGAGVIDIGDEQAVVFKVESHNHPSAVEPYQGAATGVGGIIRDVFSMGARPIALMNSLRFGPLTTNRTKYLFSEVVAGIAGYGNCVGVPTVGGEVQFDDSYEDNPLVNAMCVGLINHDEVQKGIAAGIGNTILYAGPPTGRDGIHGATFASDDLAEDSNKDRPAVQVGDPFMEKLLIEACMEVIHSDALVGMQDMGAAGLTSSASEMASKAGTGLEMNLDLVPQREQNMTAYEMMLSESQERMLLCVKAGREQEIIAIFEKYGLKSVPVGKVIEEKVFRIKHHDEVVADIPVDSLADDAPVYHMPSKEAAYYQAFQQIDVQTPAVNHHGETLKQLLQRPTIASKEWVYDQYDSMVQTNTVVTPGSDAAVVRIKGTDKALAITTDCNSRYIYLDPEEGGKIAVAEAARNIVCSGAKPLGLTDGLNFGNPTNPEIFWQMEKSVDGMSAACKALQTPVISGNVSLYNQSKGKSIYPTPVVGMVGLHESTAHITPSFFQKTGDNIYLIGETKNEFGGSELQFIQDGKYEGKAPHLDLTIEAERQEKMLSLIRQGKIQSAHDLAEGGLGVALAESLFSSEALGAEVTLTGDATVALFSETQSRFLVTVKPEHQAAFEDVFADAARLGQVTADNQLTVTANNEMILQEDAAALKALWKGAIPCLLKSKA</sequence>
<feature type="domain" description="PurM-like C-terminal" evidence="13">
    <location>
        <begin position="207"/>
        <end position="360"/>
    </location>
</feature>
<dbReference type="InterPro" id="IPR041609">
    <property type="entry name" value="PurL_linker"/>
</dbReference>
<evidence type="ECO:0000256" key="1">
    <source>
        <dbReference type="ARBA" id="ARBA00022490"/>
    </source>
</evidence>
<feature type="binding site" evidence="11">
    <location>
        <position position="500"/>
    </location>
    <ligand>
        <name>ATP</name>
        <dbReference type="ChEBI" id="CHEBI:30616"/>
    </ligand>
</feature>
<dbReference type="SUPFAM" id="SSF55326">
    <property type="entry name" value="PurM N-terminal domain-like"/>
    <property type="match status" value="2"/>
</dbReference>
<gene>
    <name evidence="11 15" type="primary">purL</name>
    <name evidence="15" type="ORF">BN997_02814</name>
</gene>
<accession>A0A0A1MC45</accession>
<dbReference type="InterPro" id="IPR036921">
    <property type="entry name" value="PurM-like_N_sf"/>
</dbReference>
<comment type="caution">
    <text evidence="11">Lacks conserved residue(s) required for the propagation of feature annotation.</text>
</comment>
<dbReference type="Gene3D" id="3.90.650.10">
    <property type="entry name" value="PurM-like C-terminal domain"/>
    <property type="match status" value="2"/>
</dbReference>
<dbReference type="InterPro" id="IPR016188">
    <property type="entry name" value="PurM-like_N"/>
</dbReference>
<feature type="binding site" evidence="11">
    <location>
        <position position="121"/>
    </location>
    <ligand>
        <name>substrate</name>
    </ligand>
</feature>
<keyword evidence="3 11" id="KW-0479">Metal-binding</keyword>
<feature type="domain" description="Phosphoribosylformylglycinamidine synthase linker" evidence="14">
    <location>
        <begin position="12"/>
        <end position="58"/>
    </location>
</feature>
<feature type="binding site" evidence="11">
    <location>
        <begin position="99"/>
        <end position="102"/>
    </location>
    <ligand>
        <name>substrate</name>
    </ligand>
</feature>
<dbReference type="FunFam" id="3.90.650.10:FF:000009">
    <property type="entry name" value="Phosphoribosylformylglycinamidine synthase subunit PurL"/>
    <property type="match status" value="1"/>
</dbReference>
<comment type="subcellular location">
    <subcellularLocation>
        <location evidence="11">Cytoplasm</location>
    </subcellularLocation>
</comment>
<proteinExistence type="inferred from homology"/>
<dbReference type="Pfam" id="PF00586">
    <property type="entry name" value="AIRS"/>
    <property type="match status" value="2"/>
</dbReference>
<evidence type="ECO:0000256" key="9">
    <source>
        <dbReference type="ARBA" id="ARBA00059671"/>
    </source>
</evidence>
<keyword evidence="2 11" id="KW-0436">Ligase</keyword>
<keyword evidence="1 11" id="KW-0963">Cytoplasm</keyword>
<dbReference type="CDD" id="cd02204">
    <property type="entry name" value="PurL_repeat2"/>
    <property type="match status" value="1"/>
</dbReference>
<feature type="binding site" evidence="11">
    <location>
        <position position="57"/>
    </location>
    <ligand>
        <name>ATP</name>
        <dbReference type="ChEBI" id="CHEBI:30616"/>
    </ligand>
</feature>
<comment type="catalytic activity">
    <reaction evidence="8 11">
        <text>N(2)-formyl-N(1)-(5-phospho-beta-D-ribosyl)glycinamide + L-glutamine + ATP + H2O = 2-formamido-N(1)-(5-O-phospho-beta-D-ribosyl)acetamidine + L-glutamate + ADP + phosphate + H(+)</text>
        <dbReference type="Rhea" id="RHEA:17129"/>
        <dbReference type="ChEBI" id="CHEBI:15377"/>
        <dbReference type="ChEBI" id="CHEBI:15378"/>
        <dbReference type="ChEBI" id="CHEBI:29985"/>
        <dbReference type="ChEBI" id="CHEBI:30616"/>
        <dbReference type="ChEBI" id="CHEBI:43474"/>
        <dbReference type="ChEBI" id="CHEBI:58359"/>
        <dbReference type="ChEBI" id="CHEBI:147286"/>
        <dbReference type="ChEBI" id="CHEBI:147287"/>
        <dbReference type="ChEBI" id="CHEBI:456216"/>
        <dbReference type="EC" id="6.3.5.3"/>
    </reaction>
</comment>
<evidence type="ECO:0000256" key="8">
    <source>
        <dbReference type="ARBA" id="ARBA00052585"/>
    </source>
</evidence>
<evidence type="ECO:0000259" key="14">
    <source>
        <dbReference type="Pfam" id="PF18072"/>
    </source>
</evidence>
<evidence type="ECO:0000259" key="12">
    <source>
        <dbReference type="Pfam" id="PF00586"/>
    </source>
</evidence>
<comment type="pathway">
    <text evidence="11">Purine metabolism; IMP biosynthesis via de novo pathway; 5-amino-1-(5-phospho-D-ribosyl)imidazole from N(2)-formyl-N(1)-(5-phospho-D-ribosyl)glycinamide: step 1/2.</text>
</comment>
<feature type="domain" description="PurM-like N-terminal" evidence="12">
    <location>
        <begin position="79"/>
        <end position="194"/>
    </location>
</feature>
<feature type="active site" evidence="11">
    <location>
        <position position="54"/>
    </location>
</feature>
<feature type="binding site" evidence="11">
    <location>
        <position position="122"/>
    </location>
    <ligand>
        <name>Mg(2+)</name>
        <dbReference type="ChEBI" id="CHEBI:18420"/>
        <label>2</label>
    </ligand>
</feature>
<dbReference type="Pfam" id="PF02769">
    <property type="entry name" value="AIRS_C"/>
    <property type="match status" value="2"/>
</dbReference>
<dbReference type="UniPathway" id="UPA00074">
    <property type="reaction ID" value="UER00128"/>
</dbReference>
<evidence type="ECO:0000313" key="16">
    <source>
        <dbReference type="Proteomes" id="UP000040453"/>
    </source>
</evidence>
<dbReference type="GO" id="GO:0005737">
    <property type="term" value="C:cytoplasm"/>
    <property type="evidence" value="ECO:0007669"/>
    <property type="project" value="UniProtKB-SubCell"/>
</dbReference>
<dbReference type="PANTHER" id="PTHR43555:SF1">
    <property type="entry name" value="PHOSPHORIBOSYLFORMYLGLYCINAMIDINE SYNTHASE SUBUNIT PURL"/>
    <property type="match status" value="1"/>
</dbReference>